<reference evidence="1 2" key="1">
    <citation type="submission" date="2016-03" db="EMBL/GenBank/DDBJ databases">
        <title>Genome sequence of Pontibacter sp. nov., of the family cytophagaceae, isolated from marine sediment of the Yellow Sea, China.</title>
        <authorList>
            <person name="Zhang G."/>
            <person name="Zhang R."/>
        </authorList>
    </citation>
    <scope>NUCLEOTIDE SEQUENCE [LARGE SCALE GENOMIC DNA]</scope>
    <source>
        <strain evidence="1 2">S10-8</strain>
    </source>
</reference>
<sequence>MLPEMSELARAGLEQGMAGIDKSSVVKGQRSKTISTQFREIKLRIDTLTGDQLEILANGDMVSQRQIALLSVCKAYAFIRDFVVEAVREKAIVFDYQLTEGEYVSFFRRKSQAHPELENLTENTAKKVRQVTFKFLEQTGLIDNVKSRKIIPQLVDEKVARAVVGDDPEWLKIYLMPDMELVNRAS</sequence>
<name>A0A1Q5PIP0_9BACT</name>
<dbReference type="Pfam" id="PF08849">
    <property type="entry name" value="BrxA"/>
    <property type="match status" value="1"/>
</dbReference>
<proteinExistence type="predicted"/>
<dbReference type="Gene3D" id="1.10.3540.10">
    <property type="entry name" value="uncharacterized protein from magnetospirillum magneticum domain"/>
    <property type="match status" value="1"/>
</dbReference>
<gene>
    <name evidence="1" type="ORF">A3841_08775</name>
</gene>
<accession>A0A1Q5PIP0</accession>
<evidence type="ECO:0008006" key="3">
    <source>
        <dbReference type="Google" id="ProtNLM"/>
    </source>
</evidence>
<dbReference type="InterPro" id="IPR014948">
    <property type="entry name" value="BrxA"/>
</dbReference>
<dbReference type="Proteomes" id="UP000186551">
    <property type="component" value="Unassembled WGS sequence"/>
</dbReference>
<dbReference type="AlphaFoldDB" id="A0A1Q5PIP0"/>
<organism evidence="1 2">
    <name type="scientific">Pontibacter flavimaris</name>
    <dbReference type="NCBI Taxonomy" id="1797110"/>
    <lineage>
        <taxon>Bacteria</taxon>
        <taxon>Pseudomonadati</taxon>
        <taxon>Bacteroidota</taxon>
        <taxon>Cytophagia</taxon>
        <taxon>Cytophagales</taxon>
        <taxon>Hymenobacteraceae</taxon>
        <taxon>Pontibacter</taxon>
    </lineage>
</organism>
<comment type="caution">
    <text evidence="1">The sequence shown here is derived from an EMBL/GenBank/DDBJ whole genome shotgun (WGS) entry which is preliminary data.</text>
</comment>
<dbReference type="InterPro" id="IPR023137">
    <property type="entry name" value="BrxA_sf"/>
</dbReference>
<dbReference type="EMBL" id="LVWA01000002">
    <property type="protein sequence ID" value="OKL42081.1"/>
    <property type="molecule type" value="Genomic_DNA"/>
</dbReference>
<dbReference type="STRING" id="1797110.A3841_08775"/>
<protein>
    <recommendedName>
        <fullName evidence="3">DUF1819 family protein</fullName>
    </recommendedName>
</protein>
<evidence type="ECO:0000313" key="2">
    <source>
        <dbReference type="Proteomes" id="UP000186551"/>
    </source>
</evidence>
<evidence type="ECO:0000313" key="1">
    <source>
        <dbReference type="EMBL" id="OKL42081.1"/>
    </source>
</evidence>
<keyword evidence="2" id="KW-1185">Reference proteome</keyword>